<organism evidence="3 4">
    <name type="scientific">Oharaeibacter diazotrophicus</name>
    <dbReference type="NCBI Taxonomy" id="1920512"/>
    <lineage>
        <taxon>Bacteria</taxon>
        <taxon>Pseudomonadati</taxon>
        <taxon>Pseudomonadota</taxon>
        <taxon>Alphaproteobacteria</taxon>
        <taxon>Hyphomicrobiales</taxon>
        <taxon>Pleomorphomonadaceae</taxon>
        <taxon>Oharaeibacter</taxon>
    </lineage>
</organism>
<dbReference type="GO" id="GO:0003677">
    <property type="term" value="F:DNA binding"/>
    <property type="evidence" value="ECO:0007669"/>
    <property type="project" value="InterPro"/>
</dbReference>
<reference evidence="3 4" key="1">
    <citation type="submission" date="2019-03" db="EMBL/GenBank/DDBJ databases">
        <title>Genomic Encyclopedia of Type Strains, Phase IV (KMG-IV): sequencing the most valuable type-strain genomes for metagenomic binning, comparative biology and taxonomic classification.</title>
        <authorList>
            <person name="Goeker M."/>
        </authorList>
    </citation>
    <scope>NUCLEOTIDE SEQUENCE [LARGE SCALE GENOMIC DNA]</scope>
    <source>
        <strain evidence="3 4">DSM 102969</strain>
    </source>
</reference>
<accession>A0A4R6RM63</accession>
<proteinExistence type="predicted"/>
<dbReference type="RefSeq" id="WP_126541533.1">
    <property type="nucleotide sequence ID" value="NZ_BSPM01000008.1"/>
</dbReference>
<name>A0A4R6RM63_9HYPH</name>
<dbReference type="InterPro" id="IPR010982">
    <property type="entry name" value="Lambda_DNA-bd_dom_sf"/>
</dbReference>
<gene>
    <name evidence="3" type="ORF">EDD54_1648</name>
</gene>
<sequence>MTPAQCRAARAFLNWSLDQLAGQAGVAVDAVREFEAERRPPPPGAVAALAAAFERGGVEMIGADDGRTGIRSKRAAGAEDTGIRPDELNAANDG</sequence>
<dbReference type="InterPro" id="IPR001387">
    <property type="entry name" value="Cro/C1-type_HTH"/>
</dbReference>
<dbReference type="EMBL" id="SNXY01000006">
    <property type="protein sequence ID" value="TDP87749.1"/>
    <property type="molecule type" value="Genomic_DNA"/>
</dbReference>
<feature type="region of interest" description="Disordered" evidence="1">
    <location>
        <begin position="61"/>
        <end position="94"/>
    </location>
</feature>
<evidence type="ECO:0000259" key="2">
    <source>
        <dbReference type="SMART" id="SM00530"/>
    </source>
</evidence>
<evidence type="ECO:0000256" key="1">
    <source>
        <dbReference type="SAM" id="MobiDB-lite"/>
    </source>
</evidence>
<dbReference type="SMART" id="SM00530">
    <property type="entry name" value="HTH_XRE"/>
    <property type="match status" value="1"/>
</dbReference>
<dbReference type="Proteomes" id="UP000294547">
    <property type="component" value="Unassembled WGS sequence"/>
</dbReference>
<comment type="caution">
    <text evidence="3">The sequence shown here is derived from an EMBL/GenBank/DDBJ whole genome shotgun (WGS) entry which is preliminary data.</text>
</comment>
<dbReference type="OrthoDB" id="9796370at2"/>
<evidence type="ECO:0000313" key="4">
    <source>
        <dbReference type="Proteomes" id="UP000294547"/>
    </source>
</evidence>
<protein>
    <submittedName>
        <fullName evidence="3">Helix-turn-helix protein</fullName>
    </submittedName>
</protein>
<dbReference type="SUPFAM" id="SSF47413">
    <property type="entry name" value="lambda repressor-like DNA-binding domains"/>
    <property type="match status" value="1"/>
</dbReference>
<dbReference type="Gene3D" id="1.10.260.40">
    <property type="entry name" value="lambda repressor-like DNA-binding domains"/>
    <property type="match status" value="1"/>
</dbReference>
<keyword evidence="4" id="KW-1185">Reference proteome</keyword>
<dbReference type="AlphaFoldDB" id="A0A4R6RM63"/>
<feature type="domain" description="HTH cro/C1-type" evidence="2">
    <location>
        <begin position="5"/>
        <end position="60"/>
    </location>
</feature>
<evidence type="ECO:0000313" key="3">
    <source>
        <dbReference type="EMBL" id="TDP87749.1"/>
    </source>
</evidence>